<organism evidence="2 3">
    <name type="scientific">Chaetoceros tenuissimus</name>
    <dbReference type="NCBI Taxonomy" id="426638"/>
    <lineage>
        <taxon>Eukaryota</taxon>
        <taxon>Sar</taxon>
        <taxon>Stramenopiles</taxon>
        <taxon>Ochrophyta</taxon>
        <taxon>Bacillariophyta</taxon>
        <taxon>Coscinodiscophyceae</taxon>
        <taxon>Chaetocerotophycidae</taxon>
        <taxon>Chaetocerotales</taxon>
        <taxon>Chaetocerotaceae</taxon>
        <taxon>Chaetoceros</taxon>
    </lineage>
</organism>
<dbReference type="AlphaFoldDB" id="A0AAD3D3L1"/>
<feature type="transmembrane region" description="Helical" evidence="1">
    <location>
        <begin position="118"/>
        <end position="136"/>
    </location>
</feature>
<dbReference type="EMBL" id="BLLK01000058">
    <property type="protein sequence ID" value="GFH57267.1"/>
    <property type="molecule type" value="Genomic_DNA"/>
</dbReference>
<evidence type="ECO:0000313" key="3">
    <source>
        <dbReference type="Proteomes" id="UP001054902"/>
    </source>
</evidence>
<evidence type="ECO:0008006" key="4">
    <source>
        <dbReference type="Google" id="ProtNLM"/>
    </source>
</evidence>
<protein>
    <recommendedName>
        <fullName evidence="4">Transmembrane protein 18</fullName>
    </recommendedName>
</protein>
<evidence type="ECO:0000313" key="2">
    <source>
        <dbReference type="EMBL" id="GFH57267.1"/>
    </source>
</evidence>
<gene>
    <name evidence="2" type="ORF">CTEN210_13743</name>
</gene>
<evidence type="ECO:0000256" key="1">
    <source>
        <dbReference type="SAM" id="Phobius"/>
    </source>
</evidence>
<feature type="transmembrane region" description="Helical" evidence="1">
    <location>
        <begin position="184"/>
        <end position="206"/>
    </location>
</feature>
<sequence length="240" mass="26419">MSMLQKLNNFVVETSEQALRVVEEGSALLMGTAGGNDAGENVEHAPVMQDAEQEEMIAEMLRDGDLEDLPEGLLSGESPLNGLAEGVLDDIIKNQAAPRSTWDNIQGFKAAITWSEPLIVGIIFFHFMIAFSAYFATKKGGLPSQLTIMSIIFIVVRCAEKINDAGRQHWEDIASQNYFDRKGIFISIMVSAPLLLVSACMLIGIMREASSLLIEVKKRELKAKAKKSKRAKKSKSKKND</sequence>
<keyword evidence="1" id="KW-0472">Membrane</keyword>
<comment type="caution">
    <text evidence="2">The sequence shown here is derived from an EMBL/GenBank/DDBJ whole genome shotgun (WGS) entry which is preliminary data.</text>
</comment>
<keyword evidence="3" id="KW-1185">Reference proteome</keyword>
<dbReference type="Pfam" id="PF14770">
    <property type="entry name" value="TMEM18"/>
    <property type="match status" value="1"/>
</dbReference>
<dbReference type="InterPro" id="IPR026721">
    <property type="entry name" value="TMEM18"/>
</dbReference>
<feature type="transmembrane region" description="Helical" evidence="1">
    <location>
        <begin position="142"/>
        <end position="159"/>
    </location>
</feature>
<accession>A0AAD3D3L1</accession>
<keyword evidence="1" id="KW-0812">Transmembrane</keyword>
<reference evidence="2 3" key="1">
    <citation type="journal article" date="2021" name="Sci. Rep.">
        <title>The genome of the diatom Chaetoceros tenuissimus carries an ancient integrated fragment of an extant virus.</title>
        <authorList>
            <person name="Hongo Y."/>
            <person name="Kimura K."/>
            <person name="Takaki Y."/>
            <person name="Yoshida Y."/>
            <person name="Baba S."/>
            <person name="Kobayashi G."/>
            <person name="Nagasaki K."/>
            <person name="Hano T."/>
            <person name="Tomaru Y."/>
        </authorList>
    </citation>
    <scope>NUCLEOTIDE SEQUENCE [LARGE SCALE GENOMIC DNA]</scope>
    <source>
        <strain evidence="2 3">NIES-3715</strain>
    </source>
</reference>
<name>A0AAD3D3L1_9STRA</name>
<keyword evidence="1" id="KW-1133">Transmembrane helix</keyword>
<proteinExistence type="predicted"/>
<dbReference type="Proteomes" id="UP001054902">
    <property type="component" value="Unassembled WGS sequence"/>
</dbReference>